<dbReference type="Gramene" id="PUZ58358">
    <property type="protein sequence ID" value="PUZ58358"/>
    <property type="gene ID" value="GQ55_5G503300"/>
</dbReference>
<dbReference type="Proteomes" id="UP000244336">
    <property type="component" value="Chromosome 5"/>
</dbReference>
<gene>
    <name evidence="2" type="ORF">GQ55_5G503300</name>
</gene>
<feature type="region of interest" description="Disordered" evidence="1">
    <location>
        <begin position="65"/>
        <end position="84"/>
    </location>
</feature>
<organism evidence="2 3">
    <name type="scientific">Panicum hallii var. hallii</name>
    <dbReference type="NCBI Taxonomy" id="1504633"/>
    <lineage>
        <taxon>Eukaryota</taxon>
        <taxon>Viridiplantae</taxon>
        <taxon>Streptophyta</taxon>
        <taxon>Embryophyta</taxon>
        <taxon>Tracheophyta</taxon>
        <taxon>Spermatophyta</taxon>
        <taxon>Magnoliopsida</taxon>
        <taxon>Liliopsida</taxon>
        <taxon>Poales</taxon>
        <taxon>Poaceae</taxon>
        <taxon>PACMAD clade</taxon>
        <taxon>Panicoideae</taxon>
        <taxon>Panicodae</taxon>
        <taxon>Paniceae</taxon>
        <taxon>Panicinae</taxon>
        <taxon>Panicum</taxon>
        <taxon>Panicum sect. Panicum</taxon>
    </lineage>
</organism>
<evidence type="ECO:0000313" key="2">
    <source>
        <dbReference type="EMBL" id="PUZ58358.1"/>
    </source>
</evidence>
<proteinExistence type="predicted"/>
<evidence type="ECO:0000313" key="3">
    <source>
        <dbReference type="Proteomes" id="UP000244336"/>
    </source>
</evidence>
<evidence type="ECO:0000256" key="1">
    <source>
        <dbReference type="SAM" id="MobiDB-lite"/>
    </source>
</evidence>
<keyword evidence="3" id="KW-1185">Reference proteome</keyword>
<name>A0A2T7DS04_9POAL</name>
<feature type="compositionally biased region" description="Basic and acidic residues" evidence="1">
    <location>
        <begin position="98"/>
        <end position="107"/>
    </location>
</feature>
<accession>A0A2T7DS04</accession>
<dbReference type="EMBL" id="CM009753">
    <property type="protein sequence ID" value="PUZ58358.1"/>
    <property type="molecule type" value="Genomic_DNA"/>
</dbReference>
<dbReference type="AlphaFoldDB" id="A0A2T7DS04"/>
<feature type="region of interest" description="Disordered" evidence="1">
    <location>
        <begin position="96"/>
        <end position="126"/>
    </location>
</feature>
<protein>
    <submittedName>
        <fullName evidence="2">Uncharacterized protein</fullName>
    </submittedName>
</protein>
<sequence length="126" mass="12793">MADGVLPNLAAEGIQHGVASTSTRAVAAAMEKQDTLEKTAAEVESAVAAACTADAIRGRMGGRRAAAPLPHMEPPDARASARAPWSGAAARVWRGRARAPDAARRPCEQGARSALGPGGAGRRCQG</sequence>
<reference evidence="2 3" key="1">
    <citation type="submission" date="2018-04" db="EMBL/GenBank/DDBJ databases">
        <title>WGS assembly of Panicum hallii var. hallii HAL2.</title>
        <authorList>
            <person name="Lovell J."/>
            <person name="Jenkins J."/>
            <person name="Lowry D."/>
            <person name="Mamidi S."/>
            <person name="Sreedasyam A."/>
            <person name="Weng X."/>
            <person name="Barry K."/>
            <person name="Bonette J."/>
            <person name="Campitelli B."/>
            <person name="Daum C."/>
            <person name="Gordon S."/>
            <person name="Gould B."/>
            <person name="Lipzen A."/>
            <person name="MacQueen A."/>
            <person name="Palacio-Mejia J."/>
            <person name="Plott C."/>
            <person name="Shakirov E."/>
            <person name="Shu S."/>
            <person name="Yoshinaga Y."/>
            <person name="Zane M."/>
            <person name="Rokhsar D."/>
            <person name="Grimwood J."/>
            <person name="Schmutz J."/>
            <person name="Juenger T."/>
        </authorList>
    </citation>
    <scope>NUCLEOTIDE SEQUENCE [LARGE SCALE GENOMIC DNA]</scope>
    <source>
        <strain evidence="3">cv. HAL2</strain>
    </source>
</reference>
<feature type="compositionally biased region" description="Gly residues" evidence="1">
    <location>
        <begin position="116"/>
        <end position="126"/>
    </location>
</feature>